<dbReference type="EMBL" id="CAUEEQ010074628">
    <property type="protein sequence ID" value="CAJ0966446.1"/>
    <property type="molecule type" value="Genomic_DNA"/>
</dbReference>
<evidence type="ECO:0000256" key="2">
    <source>
        <dbReference type="ARBA" id="ARBA00022695"/>
    </source>
</evidence>
<sequence length="86" mass="10058">MCAFFSRKFSPAERQIMMLAIESAVLAMKWAFEEWRHWLEGAKHRVVVLTDHKNLTYLESAKRVTSQISMLESASWGCETISDFWT</sequence>
<keyword evidence="5" id="KW-0378">Hydrolase</keyword>
<dbReference type="SUPFAM" id="SSF56672">
    <property type="entry name" value="DNA/RNA polymerases"/>
    <property type="match status" value="1"/>
</dbReference>
<evidence type="ECO:0000259" key="7">
    <source>
        <dbReference type="Pfam" id="PF17917"/>
    </source>
</evidence>
<keyword evidence="6" id="KW-0695">RNA-directed DNA polymerase</keyword>
<dbReference type="InterPro" id="IPR041373">
    <property type="entry name" value="RT_RNaseH"/>
</dbReference>
<keyword evidence="3" id="KW-0540">Nuclease</keyword>
<evidence type="ECO:0000256" key="3">
    <source>
        <dbReference type="ARBA" id="ARBA00022722"/>
    </source>
</evidence>
<evidence type="ECO:0000256" key="6">
    <source>
        <dbReference type="ARBA" id="ARBA00022918"/>
    </source>
</evidence>
<feature type="domain" description="Reverse transcriptase RNase H-like" evidence="7">
    <location>
        <begin position="2"/>
        <end position="66"/>
    </location>
</feature>
<keyword evidence="2" id="KW-0548">Nucleotidyltransferase</keyword>
<organism evidence="8 9">
    <name type="scientific">Ranitomeya imitator</name>
    <name type="common">mimic poison frog</name>
    <dbReference type="NCBI Taxonomy" id="111125"/>
    <lineage>
        <taxon>Eukaryota</taxon>
        <taxon>Metazoa</taxon>
        <taxon>Chordata</taxon>
        <taxon>Craniata</taxon>
        <taxon>Vertebrata</taxon>
        <taxon>Euteleostomi</taxon>
        <taxon>Amphibia</taxon>
        <taxon>Batrachia</taxon>
        <taxon>Anura</taxon>
        <taxon>Neobatrachia</taxon>
        <taxon>Hyloidea</taxon>
        <taxon>Dendrobatidae</taxon>
        <taxon>Dendrobatinae</taxon>
        <taxon>Ranitomeya</taxon>
    </lineage>
</organism>
<keyword evidence="1" id="KW-0808">Transferase</keyword>
<protein>
    <recommendedName>
        <fullName evidence="7">Reverse transcriptase RNase H-like domain-containing protein</fullName>
    </recommendedName>
</protein>
<keyword evidence="4" id="KW-0255">Endonuclease</keyword>
<dbReference type="Proteomes" id="UP001176940">
    <property type="component" value="Unassembled WGS sequence"/>
</dbReference>
<accession>A0ABN9MI39</accession>
<reference evidence="8" key="1">
    <citation type="submission" date="2023-07" db="EMBL/GenBank/DDBJ databases">
        <authorList>
            <person name="Stuckert A."/>
        </authorList>
    </citation>
    <scope>NUCLEOTIDE SEQUENCE</scope>
</reference>
<dbReference type="InterPro" id="IPR043502">
    <property type="entry name" value="DNA/RNA_pol_sf"/>
</dbReference>
<keyword evidence="9" id="KW-1185">Reference proteome</keyword>
<name>A0ABN9MI39_9NEOB</name>
<gene>
    <name evidence="8" type="ORF">RIMI_LOCUS21316240</name>
</gene>
<evidence type="ECO:0000256" key="4">
    <source>
        <dbReference type="ARBA" id="ARBA00022759"/>
    </source>
</evidence>
<evidence type="ECO:0000256" key="5">
    <source>
        <dbReference type="ARBA" id="ARBA00022801"/>
    </source>
</evidence>
<dbReference type="Pfam" id="PF17917">
    <property type="entry name" value="RT_RNaseH"/>
    <property type="match status" value="1"/>
</dbReference>
<proteinExistence type="predicted"/>
<evidence type="ECO:0000256" key="1">
    <source>
        <dbReference type="ARBA" id="ARBA00022679"/>
    </source>
</evidence>
<evidence type="ECO:0000313" key="9">
    <source>
        <dbReference type="Proteomes" id="UP001176940"/>
    </source>
</evidence>
<evidence type="ECO:0000313" key="8">
    <source>
        <dbReference type="EMBL" id="CAJ0966446.1"/>
    </source>
</evidence>
<comment type="caution">
    <text evidence="8">The sequence shown here is derived from an EMBL/GenBank/DDBJ whole genome shotgun (WGS) entry which is preliminary data.</text>
</comment>